<evidence type="ECO:0000256" key="8">
    <source>
        <dbReference type="ARBA" id="ARBA00022603"/>
    </source>
</evidence>
<keyword evidence="8 15" id="KW-0489">Methyltransferase</keyword>
<dbReference type="HAMAP" id="MF_00605">
    <property type="entry name" value="TrmD"/>
    <property type="match status" value="1"/>
</dbReference>
<dbReference type="InterPro" id="IPR002649">
    <property type="entry name" value="tRNA_m1G_MeTrfase_TrmD"/>
</dbReference>
<dbReference type="NCBIfam" id="TIGR00088">
    <property type="entry name" value="trmD"/>
    <property type="match status" value="1"/>
</dbReference>
<comment type="function">
    <text evidence="1 15">Specifically methylates guanosine-37 in various tRNAs.</text>
</comment>
<evidence type="ECO:0000256" key="13">
    <source>
        <dbReference type="ARBA" id="ARBA00033392"/>
    </source>
</evidence>
<reference evidence="17 18" key="1">
    <citation type="submission" date="2016-12" db="EMBL/GenBank/DDBJ databases">
        <title>Genomic comparison of strains in the 'Actinomyces naeslundii' group.</title>
        <authorList>
            <person name="Mughal S.R."/>
            <person name="Do T."/>
            <person name="Gilbert S.C."/>
            <person name="Witherden E.A."/>
            <person name="Didelot X."/>
            <person name="Beighton D."/>
        </authorList>
    </citation>
    <scope>NUCLEOTIDE SEQUENCE [LARGE SCALE GENOMIC DNA]</scope>
    <source>
        <strain evidence="17 18">MMRCO6-1</strain>
    </source>
</reference>
<evidence type="ECO:0000256" key="5">
    <source>
        <dbReference type="ARBA" id="ARBA00012807"/>
    </source>
</evidence>
<dbReference type="GO" id="GO:0005829">
    <property type="term" value="C:cytosol"/>
    <property type="evidence" value="ECO:0007669"/>
    <property type="project" value="TreeGrafter"/>
</dbReference>
<sequence>MRIDVVTIFPDYLKVLDLSLIGKAADRGPLDLHVHDLRDHAHDRHRTVDDTPLGGGAGMVMKPDVWGEALDEVLTAQAPGTPRQVLIIPTPSGEVFTQRTAEDLAGADSLIFACGRYEGIDARVAEHYASRGIEVRELSIGDYVLNGGEVAAVVMIEAIARLLPGVLGNPESLVEESHGAAGLLEYPVHTRPTRWRGLQVDPVLLSGDHGRIARARRDQALTRTVERRPDMIWALDPAGLDREDRALLARLGWAVPAGAEHPVPVRLRNASADDAHALAALAARTFPDACGNVIAPEFLERHIAATLVPELFATWAGDDRVDLVVAELLEPLLAGPDSSFGAEAGASTAPALVGYAAVLREEADSGGERPHGIDPRPACVRPAGGEVVGELSKVYVDATMRGSGLTPALMDAVIRQAAAHGTDLLWLGTHVTNKRAQKAYKRAGFRQVGTRTYNVGGQDAHDVVMTRRTGEGL</sequence>
<dbReference type="GO" id="GO:0052906">
    <property type="term" value="F:tRNA (guanine(37)-N1)-methyltransferase activity"/>
    <property type="evidence" value="ECO:0007669"/>
    <property type="project" value="UniProtKB-UniRule"/>
</dbReference>
<evidence type="ECO:0000256" key="9">
    <source>
        <dbReference type="ARBA" id="ARBA00022679"/>
    </source>
</evidence>
<dbReference type="FunFam" id="1.10.1270.20:FF:000002">
    <property type="entry name" value="tRNA (guanine-N(1)-)-methyltransferase"/>
    <property type="match status" value="1"/>
</dbReference>
<gene>
    <name evidence="15" type="primary">trmD</name>
    <name evidence="17" type="ORF">BKH27_08175</name>
</gene>
<proteinExistence type="inferred from homology"/>
<dbReference type="InterPro" id="IPR029028">
    <property type="entry name" value="Alpha/beta_knot_MTases"/>
</dbReference>
<evidence type="ECO:0000256" key="11">
    <source>
        <dbReference type="ARBA" id="ARBA00022694"/>
    </source>
</evidence>
<dbReference type="EMBL" id="MSKM01000027">
    <property type="protein sequence ID" value="OLO52785.1"/>
    <property type="molecule type" value="Genomic_DNA"/>
</dbReference>
<protein>
    <recommendedName>
        <fullName evidence="6 15">tRNA (guanine-N(1)-)-methyltransferase</fullName>
        <ecNumber evidence="5 15">2.1.1.228</ecNumber>
    </recommendedName>
    <alternativeName>
        <fullName evidence="12 15">M1G-methyltransferase</fullName>
    </alternativeName>
    <alternativeName>
        <fullName evidence="13 15">tRNA [GM37] methyltransferase</fullName>
    </alternativeName>
</protein>
<evidence type="ECO:0000256" key="15">
    <source>
        <dbReference type="HAMAP-Rule" id="MF_00605"/>
    </source>
</evidence>
<evidence type="ECO:0000313" key="17">
    <source>
        <dbReference type="EMBL" id="OLO52785.1"/>
    </source>
</evidence>
<feature type="binding site" evidence="15">
    <location>
        <begin position="140"/>
        <end position="145"/>
    </location>
    <ligand>
        <name>S-adenosyl-L-methionine</name>
        <dbReference type="ChEBI" id="CHEBI:59789"/>
    </ligand>
</feature>
<dbReference type="Pfam" id="PF00583">
    <property type="entry name" value="Acetyltransf_1"/>
    <property type="match status" value="1"/>
</dbReference>
<keyword evidence="10 15" id="KW-0949">S-adenosyl-L-methionine</keyword>
<dbReference type="InterPro" id="IPR000182">
    <property type="entry name" value="GNAT_dom"/>
</dbReference>
<dbReference type="Pfam" id="PF01746">
    <property type="entry name" value="tRNA_m1G_MT"/>
    <property type="match status" value="1"/>
</dbReference>
<dbReference type="InterPro" id="IPR023148">
    <property type="entry name" value="tRNA_m1G_MeTrfase_C_sf"/>
</dbReference>
<comment type="caution">
    <text evidence="17">The sequence shown here is derived from an EMBL/GenBank/DDBJ whole genome shotgun (WGS) entry which is preliminary data.</text>
</comment>
<evidence type="ECO:0000256" key="3">
    <source>
        <dbReference type="ARBA" id="ARBA00007630"/>
    </source>
</evidence>
<dbReference type="AlphaFoldDB" id="A0A1Q8VWZ1"/>
<dbReference type="NCBIfam" id="NF000648">
    <property type="entry name" value="PRK00026.1"/>
    <property type="match status" value="1"/>
</dbReference>
<dbReference type="SUPFAM" id="SSF55729">
    <property type="entry name" value="Acyl-CoA N-acyltransferases (Nat)"/>
    <property type="match status" value="1"/>
</dbReference>
<evidence type="ECO:0000256" key="10">
    <source>
        <dbReference type="ARBA" id="ARBA00022691"/>
    </source>
</evidence>
<dbReference type="InterPro" id="IPR016181">
    <property type="entry name" value="Acyl_CoA_acyltransferase"/>
</dbReference>
<dbReference type="Gene3D" id="1.10.1270.20">
    <property type="entry name" value="tRNA(m1g37)methyltransferase, domain 2"/>
    <property type="match status" value="1"/>
</dbReference>
<dbReference type="Gene3D" id="3.40.630.30">
    <property type="match status" value="1"/>
</dbReference>
<dbReference type="RefSeq" id="WP_070662019.1">
    <property type="nucleotide sequence ID" value="NZ_MSKM01000027.1"/>
</dbReference>
<accession>A0A1Q8VWZ1</accession>
<keyword evidence="7 15" id="KW-0963">Cytoplasm</keyword>
<evidence type="ECO:0000256" key="1">
    <source>
        <dbReference type="ARBA" id="ARBA00002634"/>
    </source>
</evidence>
<dbReference type="EC" id="2.1.1.228" evidence="5 15"/>
<evidence type="ECO:0000313" key="18">
    <source>
        <dbReference type="Proteomes" id="UP000185772"/>
    </source>
</evidence>
<dbReference type="PANTHER" id="PTHR46417:SF1">
    <property type="entry name" value="TRNA (GUANINE-N(1)-)-METHYLTRANSFERASE"/>
    <property type="match status" value="1"/>
</dbReference>
<evidence type="ECO:0000256" key="2">
    <source>
        <dbReference type="ARBA" id="ARBA00004496"/>
    </source>
</evidence>
<evidence type="ECO:0000256" key="6">
    <source>
        <dbReference type="ARBA" id="ARBA00014679"/>
    </source>
</evidence>
<comment type="similarity">
    <text evidence="3 15">Belongs to the RNA methyltransferase TrmD family.</text>
</comment>
<keyword evidence="9 15" id="KW-0808">Transferase</keyword>
<feature type="domain" description="N-acetyltransferase" evidence="16">
    <location>
        <begin position="265"/>
        <end position="470"/>
    </location>
</feature>
<evidence type="ECO:0000256" key="14">
    <source>
        <dbReference type="ARBA" id="ARBA00047783"/>
    </source>
</evidence>
<dbReference type="CDD" id="cd04301">
    <property type="entry name" value="NAT_SF"/>
    <property type="match status" value="1"/>
</dbReference>
<dbReference type="FunFam" id="3.40.1280.10:FF:000001">
    <property type="entry name" value="tRNA (guanine-N(1)-)-methyltransferase"/>
    <property type="match status" value="1"/>
</dbReference>
<organism evidence="17 18">
    <name type="scientific">Actinomyces oris</name>
    <dbReference type="NCBI Taxonomy" id="544580"/>
    <lineage>
        <taxon>Bacteria</taxon>
        <taxon>Bacillati</taxon>
        <taxon>Actinomycetota</taxon>
        <taxon>Actinomycetes</taxon>
        <taxon>Actinomycetales</taxon>
        <taxon>Actinomycetaceae</taxon>
        <taxon>Actinomyces</taxon>
    </lineage>
</organism>
<dbReference type="GO" id="GO:0002939">
    <property type="term" value="P:tRNA N1-guanine methylation"/>
    <property type="evidence" value="ECO:0007669"/>
    <property type="project" value="TreeGrafter"/>
</dbReference>
<dbReference type="Proteomes" id="UP000185772">
    <property type="component" value="Unassembled WGS sequence"/>
</dbReference>
<evidence type="ECO:0000259" key="16">
    <source>
        <dbReference type="PROSITE" id="PS51186"/>
    </source>
</evidence>
<name>A0A1Q8VWZ1_9ACTO</name>
<dbReference type="CDD" id="cd18080">
    <property type="entry name" value="TrmD-like"/>
    <property type="match status" value="1"/>
</dbReference>
<feature type="binding site" evidence="15">
    <location>
        <position position="115"/>
    </location>
    <ligand>
        <name>S-adenosyl-L-methionine</name>
        <dbReference type="ChEBI" id="CHEBI:59789"/>
    </ligand>
</feature>
<comment type="catalytic activity">
    <reaction evidence="14 15">
        <text>guanosine(37) in tRNA + S-adenosyl-L-methionine = N(1)-methylguanosine(37) in tRNA + S-adenosyl-L-homocysteine + H(+)</text>
        <dbReference type="Rhea" id="RHEA:36899"/>
        <dbReference type="Rhea" id="RHEA-COMP:10145"/>
        <dbReference type="Rhea" id="RHEA-COMP:10147"/>
        <dbReference type="ChEBI" id="CHEBI:15378"/>
        <dbReference type="ChEBI" id="CHEBI:57856"/>
        <dbReference type="ChEBI" id="CHEBI:59789"/>
        <dbReference type="ChEBI" id="CHEBI:73542"/>
        <dbReference type="ChEBI" id="CHEBI:74269"/>
        <dbReference type="EC" id="2.1.1.228"/>
    </reaction>
</comment>
<dbReference type="SUPFAM" id="SSF75217">
    <property type="entry name" value="alpha/beta knot"/>
    <property type="match status" value="1"/>
</dbReference>
<evidence type="ECO:0000256" key="12">
    <source>
        <dbReference type="ARBA" id="ARBA00029736"/>
    </source>
</evidence>
<evidence type="ECO:0000256" key="4">
    <source>
        <dbReference type="ARBA" id="ARBA00011738"/>
    </source>
</evidence>
<dbReference type="PANTHER" id="PTHR46417">
    <property type="entry name" value="TRNA (GUANINE-N(1)-)-METHYLTRANSFERASE"/>
    <property type="match status" value="1"/>
</dbReference>
<dbReference type="InterPro" id="IPR016009">
    <property type="entry name" value="tRNA_MeTrfase_TRMD/TRM10"/>
</dbReference>
<dbReference type="GO" id="GO:0016747">
    <property type="term" value="F:acyltransferase activity, transferring groups other than amino-acyl groups"/>
    <property type="evidence" value="ECO:0007669"/>
    <property type="project" value="InterPro"/>
</dbReference>
<comment type="subunit">
    <text evidence="4 15">Homodimer.</text>
</comment>
<dbReference type="Gene3D" id="3.40.1280.10">
    <property type="match status" value="1"/>
</dbReference>
<comment type="subcellular location">
    <subcellularLocation>
        <location evidence="2 15">Cytoplasm</location>
    </subcellularLocation>
</comment>
<dbReference type="InterPro" id="IPR029026">
    <property type="entry name" value="tRNA_m1G_MTases_N"/>
</dbReference>
<dbReference type="PROSITE" id="PS51186">
    <property type="entry name" value="GNAT"/>
    <property type="match status" value="1"/>
</dbReference>
<keyword evidence="11 15" id="KW-0819">tRNA processing</keyword>
<evidence type="ECO:0000256" key="7">
    <source>
        <dbReference type="ARBA" id="ARBA00022490"/>
    </source>
</evidence>